<organism evidence="2 3">
    <name type="scientific">Candidatus Sulfurimonas marisnigri</name>
    <dbReference type="NCBI Taxonomy" id="2740405"/>
    <lineage>
        <taxon>Bacteria</taxon>
        <taxon>Pseudomonadati</taxon>
        <taxon>Campylobacterota</taxon>
        <taxon>Epsilonproteobacteria</taxon>
        <taxon>Campylobacterales</taxon>
        <taxon>Sulfurimonadaceae</taxon>
        <taxon>Sulfurimonas</taxon>
    </lineage>
</organism>
<sequence length="216" mass="24957">MPVRHYKDLFKALGGSKLLKLQVMVLFLTTYIDWVIMPYITKLEGTHLPVFMISLYMLIGATDGLIQPLFKKAKIYHIYLFVIVLDIIQIFSYSLVTINIVVFTYAILSIFTLQAITFEISRIHTIDFMQDEINIKEYLMLRSFVVSSAIVGGAVTAMILDYLDVNLKYVLVVLAVFGLYAIFIEYRLYAKFKKIVQTEETIIEKQKSLLNEKINL</sequence>
<gene>
    <name evidence="2" type="ORF">HUE87_05290</name>
</gene>
<accession>A0A7S7M1Z1</accession>
<evidence type="ECO:0000313" key="2">
    <source>
        <dbReference type="EMBL" id="QOY55641.1"/>
    </source>
</evidence>
<feature type="transmembrane region" description="Helical" evidence="1">
    <location>
        <begin position="78"/>
        <end position="96"/>
    </location>
</feature>
<dbReference type="RefSeq" id="WP_194367680.1">
    <property type="nucleotide sequence ID" value="NZ_CP054493.1"/>
</dbReference>
<feature type="transmembrane region" description="Helical" evidence="1">
    <location>
        <begin position="46"/>
        <end position="66"/>
    </location>
</feature>
<feature type="transmembrane region" description="Helical" evidence="1">
    <location>
        <begin position="139"/>
        <end position="160"/>
    </location>
</feature>
<dbReference type="AlphaFoldDB" id="A0A7S7M1Z1"/>
<keyword evidence="1" id="KW-0472">Membrane</keyword>
<keyword evidence="1" id="KW-1133">Transmembrane helix</keyword>
<dbReference type="KEGG" id="smas:HUE87_05290"/>
<keyword evidence="3" id="KW-1185">Reference proteome</keyword>
<feature type="transmembrane region" description="Helical" evidence="1">
    <location>
        <begin position="102"/>
        <end position="118"/>
    </location>
</feature>
<feature type="transmembrane region" description="Helical" evidence="1">
    <location>
        <begin position="21"/>
        <end position="40"/>
    </location>
</feature>
<proteinExistence type="predicted"/>
<evidence type="ECO:0000313" key="3">
    <source>
        <dbReference type="Proteomes" id="UP000593836"/>
    </source>
</evidence>
<keyword evidence="1" id="KW-0812">Transmembrane</keyword>
<evidence type="ECO:0000256" key="1">
    <source>
        <dbReference type="SAM" id="Phobius"/>
    </source>
</evidence>
<dbReference type="EMBL" id="CP054493">
    <property type="protein sequence ID" value="QOY55641.1"/>
    <property type="molecule type" value="Genomic_DNA"/>
</dbReference>
<name>A0A7S7M1Z1_9BACT</name>
<dbReference type="Proteomes" id="UP000593836">
    <property type="component" value="Chromosome"/>
</dbReference>
<protein>
    <submittedName>
        <fullName evidence="2">Uncharacterized protein</fullName>
    </submittedName>
</protein>
<feature type="transmembrane region" description="Helical" evidence="1">
    <location>
        <begin position="166"/>
        <end position="184"/>
    </location>
</feature>
<reference evidence="2 3" key="1">
    <citation type="submission" date="2020-05" db="EMBL/GenBank/DDBJ databases">
        <title>Sulfurimonas marisnigri, sp. nov., and Sulfurimonas baltica, sp. nov., manganese oxide reducing chemolithoautotrophs of the class Epsilonproteobacteria isolated from the pelagic redoxclines of the Black and Baltic Seas and emended description of the genus Sulfurimonas.</title>
        <authorList>
            <person name="Henkel J.V."/>
            <person name="Laudan C."/>
            <person name="Werner J."/>
            <person name="Neu T."/>
            <person name="Plewe S."/>
            <person name="Sproer C."/>
            <person name="Bunk B."/>
            <person name="Schulz-Vogt H.N."/>
        </authorList>
    </citation>
    <scope>NUCLEOTIDE SEQUENCE [LARGE SCALE GENOMIC DNA]</scope>
    <source>
        <strain evidence="2 3">SoZ1</strain>
    </source>
</reference>